<sequence length="292" mass="32442">MSKTGVDTSLSLEAVYLSAPIPRNAAVLTVLGAVFDKVYFPGVYLPKSGFDQKEVDREIVRLEALNDKRYETELLITAMKLVKHAKLLEGFCEFTASGDDPFLREDPVPQELANAVYESIHGPPRPGFIPMMSTSSAKGLGASQETLIYPGDYHYIAGAIIHSGRTGAPLLNDMPGLQIPGMSDVAPHNDAKLLAATLAVECTRIALPPTPMLRPEDLIEFREENKILLRAFRRSMLRYASDLNGKIKDLGRDEFERQTKFFIETQIVPAMDELNSVMNDPARPWHRRAIDS</sequence>
<accession>A0A7G6TVH0</accession>
<reference evidence="2" key="1">
    <citation type="journal article" date="2020" name="Mol. Plant Microbe">
        <title>Rhizobial microsymbionts of the narrowly endemic Oxytropis species growing in Kamchatka are characterized by significant genetic diversity and possess a set of genes that are associated with T3SS and T6SS secretion systems and can affect the development of symbiosis.</title>
        <authorList>
            <person name="Safronova V."/>
            <person name="Guro P."/>
            <person name="Sazanova A."/>
            <person name="Kuznetsova I."/>
            <person name="Belimov A."/>
            <person name="Yakubov V."/>
            <person name="Chirak E."/>
            <person name="Afonin A."/>
            <person name="Gogolev Y."/>
            <person name="Andronov E."/>
            <person name="Tikhonovich I."/>
        </authorList>
    </citation>
    <scope>NUCLEOTIDE SEQUENCE [LARGE SCALE GENOMIC DNA]</scope>
    <source>
        <strain evidence="2">581</strain>
    </source>
</reference>
<protein>
    <submittedName>
        <fullName evidence="1">Uncharacterized protein</fullName>
    </submittedName>
</protein>
<dbReference type="Proteomes" id="UP000515291">
    <property type="component" value="Chromosome"/>
</dbReference>
<name>A0A7G6TVH0_9BRAD</name>
<proteinExistence type="predicted"/>
<dbReference type="EMBL" id="CP050292">
    <property type="protein sequence ID" value="QND70752.1"/>
    <property type="molecule type" value="Genomic_DNA"/>
</dbReference>
<evidence type="ECO:0000313" key="1">
    <source>
        <dbReference type="EMBL" id="QND70752.1"/>
    </source>
</evidence>
<evidence type="ECO:0000313" key="2">
    <source>
        <dbReference type="Proteomes" id="UP000515291"/>
    </source>
</evidence>
<gene>
    <name evidence="1" type="ORF">HB776_05525</name>
</gene>
<dbReference type="AlphaFoldDB" id="A0A7G6TVH0"/>
<dbReference type="KEGG" id="trb:HB776_05525"/>
<organism evidence="1 2">
    <name type="scientific">Tardiphaga robiniae</name>
    <dbReference type="NCBI Taxonomy" id="943830"/>
    <lineage>
        <taxon>Bacteria</taxon>
        <taxon>Pseudomonadati</taxon>
        <taxon>Pseudomonadota</taxon>
        <taxon>Alphaproteobacteria</taxon>
        <taxon>Hyphomicrobiales</taxon>
        <taxon>Nitrobacteraceae</taxon>
        <taxon>Tardiphaga</taxon>
    </lineage>
</organism>
<dbReference type="RefSeq" id="WP_184515865.1">
    <property type="nucleotide sequence ID" value="NZ_CP050292.1"/>
</dbReference>